<dbReference type="HAMAP" id="MF_00161">
    <property type="entry name" value="LspA"/>
    <property type="match status" value="1"/>
</dbReference>
<protein>
    <recommendedName>
        <fullName evidence="9">Lipoprotein signal peptidase</fullName>
        <ecNumber evidence="9">3.4.23.36</ecNumber>
    </recommendedName>
    <alternativeName>
        <fullName evidence="9">Prolipoprotein signal peptidase</fullName>
    </alternativeName>
    <alternativeName>
        <fullName evidence="9">Signal peptidase II</fullName>
        <shortName evidence="9">SPase II</shortName>
    </alternativeName>
</protein>
<keyword evidence="4 9" id="KW-0812">Transmembrane</keyword>
<dbReference type="PANTHER" id="PTHR33695">
    <property type="entry name" value="LIPOPROTEIN SIGNAL PEPTIDASE"/>
    <property type="match status" value="1"/>
</dbReference>
<keyword evidence="7 9" id="KW-1133">Transmembrane helix</keyword>
<comment type="catalytic activity">
    <reaction evidence="9 10">
        <text>Release of signal peptides from bacterial membrane prolipoproteins. Hydrolyzes -Xaa-Yaa-Zaa-|-(S,diacylglyceryl)Cys-, in which Xaa is hydrophobic (preferably Leu), and Yaa (Ala or Ser) and Zaa (Gly or Ala) have small, neutral side chains.</text>
        <dbReference type="EC" id="3.4.23.36"/>
    </reaction>
</comment>
<evidence type="ECO:0000256" key="2">
    <source>
        <dbReference type="ARBA" id="ARBA00022475"/>
    </source>
</evidence>
<sequence>MSSHSNGHQMPDGKPMKSAISWIWLSVLMIVLDLGSKALVRLYLGENDAVTVIPGFFDLRLLYNYGAAFSFLADHSGWQRWLFAIIAIAVVIGMIVWMMRMPRNRYWQAISAALVVGGALGNLYDRVLAGRVTDFLSFHWQNTYYYPAFNIADSAIVVGMLMLIWDSLRRKKPAVSDPAA</sequence>
<dbReference type="RefSeq" id="WP_232012855.1">
    <property type="nucleotide sequence ID" value="NZ_AP018933.1"/>
</dbReference>
<reference evidence="12 13" key="1">
    <citation type="submission" date="2018-09" db="EMBL/GenBank/DDBJ databases">
        <title>Zymobacter palmae IAM14233 (=T109) whole genome analysis.</title>
        <authorList>
            <person name="Yanase H."/>
        </authorList>
    </citation>
    <scope>NUCLEOTIDE SEQUENCE [LARGE SCALE GENOMIC DNA]</scope>
    <source>
        <strain evidence="12 13">IAM14233</strain>
    </source>
</reference>
<evidence type="ECO:0000256" key="6">
    <source>
        <dbReference type="ARBA" id="ARBA00022801"/>
    </source>
</evidence>
<gene>
    <name evidence="9" type="primary">lspA</name>
    <name evidence="12" type="ORF">ZBT109_0381</name>
</gene>
<feature type="active site" evidence="9">
    <location>
        <position position="134"/>
    </location>
</feature>
<dbReference type="PROSITE" id="PS00855">
    <property type="entry name" value="SPASE_II"/>
    <property type="match status" value="1"/>
</dbReference>
<comment type="function">
    <text evidence="9 10">This protein specifically catalyzes the removal of signal peptides from prolipoproteins.</text>
</comment>
<evidence type="ECO:0000256" key="10">
    <source>
        <dbReference type="RuleBase" id="RU000594"/>
    </source>
</evidence>
<keyword evidence="6 9" id="KW-0378">Hydrolase</keyword>
<evidence type="ECO:0000256" key="9">
    <source>
        <dbReference type="HAMAP-Rule" id="MF_00161"/>
    </source>
</evidence>
<keyword evidence="8 9" id="KW-0472">Membrane</keyword>
<dbReference type="Pfam" id="PF01252">
    <property type="entry name" value="Peptidase_A8"/>
    <property type="match status" value="1"/>
</dbReference>
<evidence type="ECO:0000313" key="13">
    <source>
        <dbReference type="Proteomes" id="UP000267342"/>
    </source>
</evidence>
<evidence type="ECO:0000256" key="4">
    <source>
        <dbReference type="ARBA" id="ARBA00022692"/>
    </source>
</evidence>
<dbReference type="NCBIfam" id="TIGR00077">
    <property type="entry name" value="lspA"/>
    <property type="match status" value="1"/>
</dbReference>
<dbReference type="KEGG" id="zpl:ZBT109_0381"/>
<evidence type="ECO:0000256" key="3">
    <source>
        <dbReference type="ARBA" id="ARBA00022670"/>
    </source>
</evidence>
<dbReference type="Proteomes" id="UP000267342">
    <property type="component" value="Chromosome"/>
</dbReference>
<feature type="transmembrane region" description="Helical" evidence="9">
    <location>
        <begin position="20"/>
        <end position="40"/>
    </location>
</feature>
<keyword evidence="2 9" id="KW-1003">Cell membrane</keyword>
<keyword evidence="12" id="KW-0449">Lipoprotein</keyword>
<keyword evidence="5 9" id="KW-0064">Aspartyl protease</keyword>
<dbReference type="PANTHER" id="PTHR33695:SF1">
    <property type="entry name" value="LIPOPROTEIN SIGNAL PEPTIDASE"/>
    <property type="match status" value="1"/>
</dbReference>
<keyword evidence="13" id="KW-1185">Reference proteome</keyword>
<comment type="subcellular location">
    <subcellularLocation>
        <location evidence="9">Cell membrane</location>
        <topology evidence="9">Multi-pass membrane protein</topology>
    </subcellularLocation>
</comment>
<evidence type="ECO:0000256" key="11">
    <source>
        <dbReference type="RuleBase" id="RU004181"/>
    </source>
</evidence>
<organism evidence="12 13">
    <name type="scientific">Zymobacter palmae</name>
    <dbReference type="NCBI Taxonomy" id="33074"/>
    <lineage>
        <taxon>Bacteria</taxon>
        <taxon>Pseudomonadati</taxon>
        <taxon>Pseudomonadota</taxon>
        <taxon>Gammaproteobacteria</taxon>
        <taxon>Oceanospirillales</taxon>
        <taxon>Halomonadaceae</taxon>
        <taxon>Zymobacter group</taxon>
        <taxon>Zymobacter</taxon>
    </lineage>
</organism>
<feature type="transmembrane region" description="Helical" evidence="9">
    <location>
        <begin position="144"/>
        <end position="165"/>
    </location>
</feature>
<evidence type="ECO:0000256" key="1">
    <source>
        <dbReference type="ARBA" id="ARBA00006139"/>
    </source>
</evidence>
<evidence type="ECO:0000313" key="12">
    <source>
        <dbReference type="EMBL" id="BBG29170.1"/>
    </source>
</evidence>
<dbReference type="InterPro" id="IPR001872">
    <property type="entry name" value="Peptidase_A8"/>
</dbReference>
<feature type="transmembrane region" description="Helical" evidence="9">
    <location>
        <begin position="52"/>
        <end position="72"/>
    </location>
</feature>
<dbReference type="GO" id="GO:0004190">
    <property type="term" value="F:aspartic-type endopeptidase activity"/>
    <property type="evidence" value="ECO:0007669"/>
    <property type="project" value="UniProtKB-UniRule"/>
</dbReference>
<dbReference type="UniPathway" id="UPA00665"/>
<dbReference type="AlphaFoldDB" id="A0A348HC18"/>
<evidence type="ECO:0000256" key="8">
    <source>
        <dbReference type="ARBA" id="ARBA00023136"/>
    </source>
</evidence>
<feature type="transmembrane region" description="Helical" evidence="9">
    <location>
        <begin position="78"/>
        <end position="99"/>
    </location>
</feature>
<accession>A0A348HC18</accession>
<evidence type="ECO:0000256" key="7">
    <source>
        <dbReference type="ARBA" id="ARBA00022989"/>
    </source>
</evidence>
<evidence type="ECO:0000256" key="5">
    <source>
        <dbReference type="ARBA" id="ARBA00022750"/>
    </source>
</evidence>
<comment type="similarity">
    <text evidence="1 9 11">Belongs to the peptidase A8 family.</text>
</comment>
<keyword evidence="3 9" id="KW-0645">Protease</keyword>
<dbReference type="EC" id="3.4.23.36" evidence="9"/>
<comment type="pathway">
    <text evidence="9">Protein modification; lipoprotein biosynthesis (signal peptide cleavage).</text>
</comment>
<dbReference type="GO" id="GO:0005886">
    <property type="term" value="C:plasma membrane"/>
    <property type="evidence" value="ECO:0007669"/>
    <property type="project" value="UniProtKB-SubCell"/>
</dbReference>
<dbReference type="GO" id="GO:0006508">
    <property type="term" value="P:proteolysis"/>
    <property type="evidence" value="ECO:0007669"/>
    <property type="project" value="UniProtKB-KW"/>
</dbReference>
<dbReference type="PRINTS" id="PR00781">
    <property type="entry name" value="LIPOSIGPTASE"/>
</dbReference>
<dbReference type="EMBL" id="AP018933">
    <property type="protein sequence ID" value="BBG29170.1"/>
    <property type="molecule type" value="Genomic_DNA"/>
</dbReference>
<name>A0A348HC18_9GAMM</name>
<feature type="active site" evidence="9">
    <location>
        <position position="153"/>
    </location>
</feature>
<feature type="transmembrane region" description="Helical" evidence="9">
    <location>
        <begin position="106"/>
        <end position="124"/>
    </location>
</feature>
<proteinExistence type="inferred from homology"/>
<dbReference type="STRING" id="1123510.GCA_000620025_00586"/>